<feature type="transmembrane region" description="Helical" evidence="1">
    <location>
        <begin position="176"/>
        <end position="197"/>
    </location>
</feature>
<dbReference type="Proteomes" id="UP001546774">
    <property type="component" value="Unassembled WGS sequence"/>
</dbReference>
<keyword evidence="1" id="KW-0812">Transmembrane</keyword>
<dbReference type="EMBL" id="JBBMFS010000005">
    <property type="protein sequence ID" value="MEQ2554771.1"/>
    <property type="molecule type" value="Genomic_DNA"/>
</dbReference>
<evidence type="ECO:0000313" key="3">
    <source>
        <dbReference type="Proteomes" id="UP001546774"/>
    </source>
</evidence>
<evidence type="ECO:0000256" key="1">
    <source>
        <dbReference type="SAM" id="Phobius"/>
    </source>
</evidence>
<gene>
    <name evidence="2" type="ORF">WMO37_07015</name>
</gene>
<keyword evidence="1" id="KW-0472">Membrane</keyword>
<accession>A0ABV1H633</accession>
<comment type="caution">
    <text evidence="2">The sequence shown here is derived from an EMBL/GenBank/DDBJ whole genome shotgun (WGS) entry which is preliminary data.</text>
</comment>
<feature type="transmembrane region" description="Helical" evidence="1">
    <location>
        <begin position="254"/>
        <end position="275"/>
    </location>
</feature>
<name>A0ABV1H633_9FIRM</name>
<evidence type="ECO:0000313" key="2">
    <source>
        <dbReference type="EMBL" id="MEQ2554771.1"/>
    </source>
</evidence>
<feature type="transmembrane region" description="Helical" evidence="1">
    <location>
        <begin position="6"/>
        <end position="24"/>
    </location>
</feature>
<feature type="transmembrane region" description="Helical" evidence="1">
    <location>
        <begin position="226"/>
        <end position="248"/>
    </location>
</feature>
<keyword evidence="3" id="KW-1185">Reference proteome</keyword>
<feature type="transmembrane region" description="Helical" evidence="1">
    <location>
        <begin position="335"/>
        <end position="359"/>
    </location>
</feature>
<feature type="transmembrane region" description="Helical" evidence="1">
    <location>
        <begin position="66"/>
        <end position="84"/>
    </location>
</feature>
<reference evidence="2" key="1">
    <citation type="submission" date="2024-03" db="EMBL/GenBank/DDBJ databases">
        <title>Human intestinal bacterial collection.</title>
        <authorList>
            <person name="Pauvert C."/>
            <person name="Hitch T.C.A."/>
            <person name="Clavel T."/>
        </authorList>
    </citation>
    <scope>NUCLEOTIDE SEQUENCE [LARGE SCALE GENOMIC DNA]</scope>
    <source>
        <strain evidence="2">CLA-AA-H89B</strain>
    </source>
</reference>
<keyword evidence="1" id="KW-1133">Transmembrane helix</keyword>
<feature type="transmembrane region" description="Helical" evidence="1">
    <location>
        <begin position="147"/>
        <end position="164"/>
    </location>
</feature>
<organism evidence="2 3">
    <name type="scientific">Lachnospira intestinalis</name>
    <dbReference type="NCBI Taxonomy" id="3133158"/>
    <lineage>
        <taxon>Bacteria</taxon>
        <taxon>Bacillati</taxon>
        <taxon>Bacillota</taxon>
        <taxon>Clostridia</taxon>
        <taxon>Lachnospirales</taxon>
        <taxon>Lachnospiraceae</taxon>
        <taxon>Lachnospira</taxon>
    </lineage>
</organism>
<proteinExistence type="predicted"/>
<protein>
    <recommendedName>
        <fullName evidence="4">Bacterial Pleckstrin homology domain-containing protein</fullName>
    </recommendedName>
</protein>
<sequence>MGIFMFITFASANLITIGAMWYGLMSQYRYNSGMVLGVHIPPEHAEEPGVTEQVTNARRKMKRFHIINLILIMALSILCFFNMALYVIIWIVWIFAYIGAAIYFNAAMHRKLYDYKVAQGWLVEGQKKKVYIDTAVLTMTEKSAVPYRYHAVVILIEILCVLPFLCGKRPVFWEEMGIFCICAVAVSVTAWIAHVFINRRQHTVYSQDTQKNQQVNYLIKKYTGEALLAMSSCNAAAWVMIAVQALIFNSLNAVIFYSYVALESLSGVVFLVLLFQMYKKKNAILNADNTPVYVDDDEYWKTGFYYNPNDRHMLVADRMQSGNYSFNYATAGAKIWTGIITFVVAGTIVFTVAAMLPLIHVKVDFIMENNRLTVEGGGYKITFDKESIQRAELLDTMPRDNFTKTNGGATETYAVGHFKGNTYGKCMLFIYKGNAPYILVQTDTQTMFFNAKDSSMTKQWYEQLCE</sequence>
<evidence type="ECO:0008006" key="4">
    <source>
        <dbReference type="Google" id="ProtNLM"/>
    </source>
</evidence>
<feature type="transmembrane region" description="Helical" evidence="1">
    <location>
        <begin position="90"/>
        <end position="108"/>
    </location>
</feature>